<name>A0A6J5NNB2_9CAUD</name>
<sequence>MKKVVQYKSRLREQAAPAAGKLETDNAPSSDQGSSFTPAEQKFLGKFDARGTNHLGILYSDSEIGIQEFLSRTGKDLNCTPEILAKLRKDGIIDIVPYSGYGRNNDYTIELKLSLDDIKGMGAEDEAAAEAAPAASGAPPAGAPEPSTPPPPPAGPPTEWVMGYGDLLTETSLSAHKILTEKKDQEIVHIKPSRILKDLPRTYIKHLISIIDTFSRKKYTVSEKQRLIADVLDNLMINFDLTPKQIQRSYEMHRDQKKLKKILDAK</sequence>
<evidence type="ECO:0000256" key="1">
    <source>
        <dbReference type="SAM" id="MobiDB-lite"/>
    </source>
</evidence>
<proteinExistence type="predicted"/>
<feature type="compositionally biased region" description="Low complexity" evidence="1">
    <location>
        <begin position="129"/>
        <end position="140"/>
    </location>
</feature>
<evidence type="ECO:0000313" key="2">
    <source>
        <dbReference type="EMBL" id="CAB4160323.1"/>
    </source>
</evidence>
<accession>A0A6J5NNB2</accession>
<dbReference type="EMBL" id="LR796697">
    <property type="protein sequence ID" value="CAB4160323.1"/>
    <property type="molecule type" value="Genomic_DNA"/>
</dbReference>
<protein>
    <submittedName>
        <fullName evidence="2">Uncharacterized protein</fullName>
    </submittedName>
</protein>
<reference evidence="2" key="1">
    <citation type="submission" date="2020-04" db="EMBL/GenBank/DDBJ databases">
        <authorList>
            <person name="Chiriac C."/>
            <person name="Salcher M."/>
            <person name="Ghai R."/>
            <person name="Kavagutti S V."/>
        </authorList>
    </citation>
    <scope>NUCLEOTIDE SEQUENCE</scope>
</reference>
<gene>
    <name evidence="2" type="ORF">UFOVP723_140</name>
</gene>
<organism evidence="2">
    <name type="scientific">uncultured Caudovirales phage</name>
    <dbReference type="NCBI Taxonomy" id="2100421"/>
    <lineage>
        <taxon>Viruses</taxon>
        <taxon>Duplodnaviria</taxon>
        <taxon>Heunggongvirae</taxon>
        <taxon>Uroviricota</taxon>
        <taxon>Caudoviricetes</taxon>
        <taxon>Peduoviridae</taxon>
        <taxon>Maltschvirus</taxon>
        <taxon>Maltschvirus maltsch</taxon>
    </lineage>
</organism>
<feature type="region of interest" description="Disordered" evidence="1">
    <location>
        <begin position="1"/>
        <end position="38"/>
    </location>
</feature>
<feature type="compositionally biased region" description="Polar residues" evidence="1">
    <location>
        <begin position="26"/>
        <end position="38"/>
    </location>
</feature>
<feature type="region of interest" description="Disordered" evidence="1">
    <location>
        <begin position="124"/>
        <end position="160"/>
    </location>
</feature>
<feature type="compositionally biased region" description="Pro residues" evidence="1">
    <location>
        <begin position="141"/>
        <end position="156"/>
    </location>
</feature>